<dbReference type="STRING" id="1307839.L21SP5_01526"/>
<keyword evidence="4" id="KW-1185">Reference proteome</keyword>
<gene>
    <name evidence="3" type="ORF">L21SP5_01526</name>
</gene>
<dbReference type="InterPro" id="IPR029063">
    <property type="entry name" value="SAM-dependent_MTases_sf"/>
</dbReference>
<dbReference type="GO" id="GO:0032259">
    <property type="term" value="P:methylation"/>
    <property type="evidence" value="ECO:0007669"/>
    <property type="project" value="UniProtKB-KW"/>
</dbReference>
<evidence type="ECO:0000313" key="4">
    <source>
        <dbReference type="Proteomes" id="UP000064893"/>
    </source>
</evidence>
<dbReference type="Proteomes" id="UP000064893">
    <property type="component" value="Chromosome"/>
</dbReference>
<dbReference type="OrthoDB" id="9789123at2"/>
<dbReference type="Gene3D" id="3.40.50.150">
    <property type="entry name" value="Vaccinia Virus protein VP39"/>
    <property type="match status" value="1"/>
</dbReference>
<keyword evidence="3" id="KW-0489">Methyltransferase</keyword>
<dbReference type="AlphaFoldDB" id="A0A0S2HYV6"/>
<name>A0A0S2HYV6_9BACT</name>
<dbReference type="KEGG" id="blq:L21SP5_01526"/>
<protein>
    <submittedName>
        <fullName evidence="3">Glycine/sarcosine N-methyltransferase</fullName>
        <ecNumber evidence="3">2.1.1.156</ecNumber>
    </submittedName>
</protein>
<sequence length="243" mass="27735">MTKSKFYHSIAPFYDHIFPLQQPALNFTRELVTANSVVLDAGCATGNMAIALEASCRHIDAFDLDGEMIEQAKAKSRSRSNSFFVGDMLKMEKQFGTNQYDLIICYGNTLVHLQSIGDILSFLTQAYNLLNSNAGLAIQILNYNYILDEEIDELPLIENDYVRFRRKYAFRKNSRLVDFDTELTVKQSGQKIQNTTPLFALRPEELRELLHKAGFKYVEMYSSYNKAAFSNSQMPLVLHAKKA</sequence>
<dbReference type="PANTHER" id="PTHR43861">
    <property type="entry name" value="TRANS-ACONITATE 2-METHYLTRANSFERASE-RELATED"/>
    <property type="match status" value="1"/>
</dbReference>
<dbReference type="InterPro" id="IPR041698">
    <property type="entry name" value="Methyltransf_25"/>
</dbReference>
<organism evidence="3 4">
    <name type="scientific">Salinivirga cyanobacteriivorans</name>
    <dbReference type="NCBI Taxonomy" id="1307839"/>
    <lineage>
        <taxon>Bacteria</taxon>
        <taxon>Pseudomonadati</taxon>
        <taxon>Bacteroidota</taxon>
        <taxon>Bacteroidia</taxon>
        <taxon>Bacteroidales</taxon>
        <taxon>Salinivirgaceae</taxon>
        <taxon>Salinivirga</taxon>
    </lineage>
</organism>
<dbReference type="Gene3D" id="2.20.25.110">
    <property type="entry name" value="S-adenosyl-L-methionine-dependent methyltransferases"/>
    <property type="match status" value="1"/>
</dbReference>
<proteinExistence type="predicted"/>
<dbReference type="EMBL" id="CP013118">
    <property type="protein sequence ID" value="ALO15174.1"/>
    <property type="molecule type" value="Genomic_DNA"/>
</dbReference>
<feature type="domain" description="Methyltransferase" evidence="2">
    <location>
        <begin position="38"/>
        <end position="131"/>
    </location>
</feature>
<evidence type="ECO:0000256" key="1">
    <source>
        <dbReference type="ARBA" id="ARBA00022679"/>
    </source>
</evidence>
<evidence type="ECO:0000313" key="3">
    <source>
        <dbReference type="EMBL" id="ALO15174.1"/>
    </source>
</evidence>
<dbReference type="Pfam" id="PF13649">
    <property type="entry name" value="Methyltransf_25"/>
    <property type="match status" value="1"/>
</dbReference>
<dbReference type="RefSeq" id="WP_057952654.1">
    <property type="nucleotide sequence ID" value="NZ_CP013118.1"/>
</dbReference>
<dbReference type="CDD" id="cd02440">
    <property type="entry name" value="AdoMet_MTases"/>
    <property type="match status" value="1"/>
</dbReference>
<evidence type="ECO:0000259" key="2">
    <source>
        <dbReference type="Pfam" id="PF13649"/>
    </source>
</evidence>
<dbReference type="SUPFAM" id="SSF53335">
    <property type="entry name" value="S-adenosyl-L-methionine-dependent methyltransferases"/>
    <property type="match status" value="1"/>
</dbReference>
<dbReference type="GO" id="GO:0008168">
    <property type="term" value="F:methyltransferase activity"/>
    <property type="evidence" value="ECO:0007669"/>
    <property type="project" value="UniProtKB-KW"/>
</dbReference>
<accession>A0A0S2HYV6</accession>
<keyword evidence="1 3" id="KW-0808">Transferase</keyword>
<dbReference type="EC" id="2.1.1.156" evidence="3"/>
<reference evidence="3 4" key="1">
    <citation type="submission" date="2015-11" db="EMBL/GenBank/DDBJ databases">
        <title>Description and complete genome sequence of a novel strain predominating in hypersaline microbial mats and representing a new family of the Bacteriodetes phylum.</title>
        <authorList>
            <person name="Spring S."/>
            <person name="Bunk B."/>
            <person name="Sproer C."/>
            <person name="Klenk H.-P."/>
        </authorList>
    </citation>
    <scope>NUCLEOTIDE SEQUENCE [LARGE SCALE GENOMIC DNA]</scope>
    <source>
        <strain evidence="3 4">L21-Spi-D4</strain>
    </source>
</reference>